<dbReference type="GO" id="GO:0005840">
    <property type="term" value="C:ribosome"/>
    <property type="evidence" value="ECO:0007669"/>
    <property type="project" value="UniProtKB-KW"/>
</dbReference>
<organism evidence="1 2">
    <name type="scientific">Siansivirga zeaxanthinifaciens CC-SAMT-1</name>
    <dbReference type="NCBI Taxonomy" id="1454006"/>
    <lineage>
        <taxon>Bacteria</taxon>
        <taxon>Pseudomonadati</taxon>
        <taxon>Bacteroidota</taxon>
        <taxon>Flavobacteriia</taxon>
        <taxon>Flavobacteriales</taxon>
        <taxon>Flavobacteriaceae</taxon>
        <taxon>Siansivirga</taxon>
    </lineage>
</organism>
<gene>
    <name evidence="1" type="ORF">AW14_11015</name>
</gene>
<dbReference type="RefSeq" id="WP_044638800.1">
    <property type="nucleotide sequence ID" value="NZ_CP007202.1"/>
</dbReference>
<dbReference type="Proteomes" id="UP000032229">
    <property type="component" value="Chromosome"/>
</dbReference>
<evidence type="ECO:0000313" key="2">
    <source>
        <dbReference type="Proteomes" id="UP000032229"/>
    </source>
</evidence>
<reference evidence="1 2" key="1">
    <citation type="submission" date="2014-02" db="EMBL/GenBank/DDBJ databases">
        <authorList>
            <person name="Young C.-C."/>
            <person name="Hameed A."/>
            <person name="Huang H.-C."/>
            <person name="Shahina M."/>
        </authorList>
    </citation>
    <scope>NUCLEOTIDE SEQUENCE [LARGE SCALE GENOMIC DNA]</scope>
    <source>
        <strain evidence="1 2">CC-SAMT-1</strain>
    </source>
</reference>
<dbReference type="STRING" id="1454006.AW14_11015"/>
<dbReference type="AlphaFoldDB" id="A0A0C5WFX9"/>
<dbReference type="InterPro" id="IPR012657">
    <property type="entry name" value="23S_rRNA-intervening_sequence"/>
</dbReference>
<sequence length="121" mass="13914">MAYTFSFEKLNVWIDSKELVKSIYLITKEFPSEEKFGLTNQLRRASISISSNLAEGTSRISNKDQAHFSTMAFSSLMEVLNQIIISYELKLIDETNYKNIRTEIEKIANKLNALRKAQLNS</sequence>
<dbReference type="KEGG" id="sze:AW14_11015"/>
<protein>
    <submittedName>
        <fullName evidence="1">30S ribosomal protein S23</fullName>
    </submittedName>
</protein>
<evidence type="ECO:0000313" key="1">
    <source>
        <dbReference type="EMBL" id="AJR04089.1"/>
    </source>
</evidence>
<dbReference type="SUPFAM" id="SSF158446">
    <property type="entry name" value="IVS-encoded protein-like"/>
    <property type="match status" value="1"/>
</dbReference>
<dbReference type="NCBIfam" id="TIGR02436">
    <property type="entry name" value="four helix bundle protein"/>
    <property type="match status" value="1"/>
</dbReference>
<dbReference type="CDD" id="cd16377">
    <property type="entry name" value="23S_rRNA_IVP_like"/>
    <property type="match status" value="1"/>
</dbReference>
<dbReference type="InterPro" id="IPR036583">
    <property type="entry name" value="23S_rRNA_IVS_sf"/>
</dbReference>
<proteinExistence type="predicted"/>
<dbReference type="PANTHER" id="PTHR38471:SF2">
    <property type="entry name" value="FOUR HELIX BUNDLE PROTEIN"/>
    <property type="match status" value="1"/>
</dbReference>
<dbReference type="EMBL" id="CP007202">
    <property type="protein sequence ID" value="AJR04089.1"/>
    <property type="molecule type" value="Genomic_DNA"/>
</dbReference>
<dbReference type="HOGENOM" id="CLU_129874_0_4_10"/>
<dbReference type="PANTHER" id="PTHR38471">
    <property type="entry name" value="FOUR HELIX BUNDLE PROTEIN"/>
    <property type="match status" value="1"/>
</dbReference>
<accession>A0A0C5WFX9</accession>
<dbReference type="OrthoDB" id="9811959at2"/>
<keyword evidence="1" id="KW-0689">Ribosomal protein</keyword>
<keyword evidence="2" id="KW-1185">Reference proteome</keyword>
<dbReference type="Gene3D" id="1.20.1440.60">
    <property type="entry name" value="23S rRNA-intervening sequence"/>
    <property type="match status" value="1"/>
</dbReference>
<name>A0A0C5WFX9_9FLAO</name>
<keyword evidence="1" id="KW-0687">Ribonucleoprotein</keyword>
<dbReference type="Pfam" id="PF05635">
    <property type="entry name" value="23S_rRNA_IVP"/>
    <property type="match status" value="1"/>
</dbReference>